<name>A0A6B2QVZ5_9BURK</name>
<dbReference type="RefSeq" id="WP_163651628.1">
    <property type="nucleotide sequence ID" value="NZ_JAAGRN010000002.1"/>
</dbReference>
<proteinExistence type="predicted"/>
<protein>
    <submittedName>
        <fullName evidence="1">Uncharacterized protein</fullName>
    </submittedName>
</protein>
<accession>A0A6B2QVZ5</accession>
<evidence type="ECO:0000313" key="1">
    <source>
        <dbReference type="EMBL" id="NDY82321.1"/>
    </source>
</evidence>
<comment type="caution">
    <text evidence="1">The sequence shown here is derived from an EMBL/GenBank/DDBJ whole genome shotgun (WGS) entry which is preliminary data.</text>
</comment>
<dbReference type="EMBL" id="JAAGRN010000002">
    <property type="protein sequence ID" value="NDY82321.1"/>
    <property type="molecule type" value="Genomic_DNA"/>
</dbReference>
<gene>
    <name evidence="1" type="ORF">G3I67_03650</name>
</gene>
<sequence length="201" mass="23180">MNNLKKIKRIKTLIDRLEKNQSVTRGSLTRVLGEVGIRSLDKQWGLELKSRTYKPKEIVEYSERVRRGLIYYALGDKQSLKGDGYKARNSFHKAESILENAVEYLREVVTTDSSLRLWIDRDVGFGVEVELCPVGIPRPVWSTSNYKSQCSLPKVTKRDLAREMLQTELEKLVGREPLELENLEFGTKRSFDISSFSGFKF</sequence>
<reference evidence="1" key="1">
    <citation type="submission" date="2020-02" db="EMBL/GenBank/DDBJ databases">
        <authorList>
            <person name="Chen W.-M."/>
        </authorList>
    </citation>
    <scope>NUCLEOTIDE SEQUENCE</scope>
    <source>
        <strain evidence="1">NBD-18</strain>
    </source>
</reference>
<dbReference type="AlphaFoldDB" id="A0A6B2QVZ5"/>
<organism evidence="1">
    <name type="scientific">Sheuella amnicola</name>
    <dbReference type="NCBI Taxonomy" id="2707330"/>
    <lineage>
        <taxon>Bacteria</taxon>
        <taxon>Pseudomonadati</taxon>
        <taxon>Pseudomonadota</taxon>
        <taxon>Betaproteobacteria</taxon>
        <taxon>Burkholderiales</taxon>
        <taxon>Alcaligenaceae</taxon>
        <taxon>Sheuella</taxon>
    </lineage>
</organism>